<keyword evidence="3" id="KW-0964">Secreted</keyword>
<evidence type="ECO:0000259" key="10">
    <source>
        <dbReference type="PROSITE" id="PS51362"/>
    </source>
</evidence>
<dbReference type="AlphaFoldDB" id="A0A2L1DH49"/>
<evidence type="ECO:0000256" key="8">
    <source>
        <dbReference type="RuleBase" id="RU000354"/>
    </source>
</evidence>
<dbReference type="Pfam" id="PF00688">
    <property type="entry name" value="TGFb_propeptide"/>
    <property type="match status" value="1"/>
</dbReference>
<gene>
    <name evidence="11" type="primary">dpp</name>
</gene>
<evidence type="ECO:0000256" key="2">
    <source>
        <dbReference type="ARBA" id="ARBA00006656"/>
    </source>
</evidence>
<comment type="similarity">
    <text evidence="2 8">Belongs to the TGF-beta family.</text>
</comment>
<evidence type="ECO:0000256" key="1">
    <source>
        <dbReference type="ARBA" id="ARBA00004613"/>
    </source>
</evidence>
<dbReference type="Gene3D" id="2.10.90.10">
    <property type="entry name" value="Cystine-knot cytokines"/>
    <property type="match status" value="1"/>
</dbReference>
<dbReference type="PANTHER" id="PTHR11848:SF263">
    <property type="entry name" value="PROTEIN DECAPENTAPLEGIC"/>
    <property type="match status" value="1"/>
</dbReference>
<evidence type="ECO:0000256" key="7">
    <source>
        <dbReference type="ARBA" id="ARBA00023180"/>
    </source>
</evidence>
<keyword evidence="5 8" id="KW-0339">Growth factor</keyword>
<dbReference type="FunFam" id="2.10.90.10:FF:000001">
    <property type="entry name" value="Bone morphogenetic protein 4"/>
    <property type="match status" value="1"/>
</dbReference>
<protein>
    <submittedName>
        <fullName evidence="11">Decapentaplegic</fullName>
    </submittedName>
</protein>
<organism evidence="11">
    <name type="scientific">Parhyale hawaiensis</name>
    <dbReference type="NCBI Taxonomy" id="317513"/>
    <lineage>
        <taxon>Eukaryota</taxon>
        <taxon>Metazoa</taxon>
        <taxon>Ecdysozoa</taxon>
        <taxon>Arthropoda</taxon>
        <taxon>Crustacea</taxon>
        <taxon>Multicrustacea</taxon>
        <taxon>Malacostraca</taxon>
        <taxon>Eumalacostraca</taxon>
        <taxon>Peracarida</taxon>
        <taxon>Amphipoda</taxon>
        <taxon>Senticaudata</taxon>
        <taxon>Talitrida</taxon>
        <taxon>Hyaloidea</taxon>
        <taxon>Hyalidae</taxon>
        <taxon>Parhyale</taxon>
    </lineage>
</organism>
<keyword evidence="7" id="KW-0325">Glycoprotein</keyword>
<dbReference type="PANTHER" id="PTHR11848">
    <property type="entry name" value="TGF-BETA FAMILY"/>
    <property type="match status" value="1"/>
</dbReference>
<dbReference type="GO" id="GO:0008083">
    <property type="term" value="F:growth factor activity"/>
    <property type="evidence" value="ECO:0007669"/>
    <property type="project" value="UniProtKB-KW"/>
</dbReference>
<dbReference type="GO" id="GO:0005615">
    <property type="term" value="C:extracellular space"/>
    <property type="evidence" value="ECO:0007669"/>
    <property type="project" value="TreeGrafter"/>
</dbReference>
<accession>A0A2L1DH49</accession>
<evidence type="ECO:0000256" key="3">
    <source>
        <dbReference type="ARBA" id="ARBA00022525"/>
    </source>
</evidence>
<sequence>MRVCLCVHTCPVTTPTTVAYAARAGQHRATTMRRLHARYWSSRQHQSSVLFWLLWFILLLHTRSCLATSSTDDLQEELLKFLGMKRPSHTTAPHVPSYMHQLYKDQQIFNYGSDSGSHDGGFRYSHFGPPDTVRSIANITEISDVSEVRPGVGRIRVQFALDGLASDERLHTAQLRVTHAPSTPQGDLVSRTSHHPNSVTGDFEDYGHNNKYKKDQLPYVNYIRVYDVVRTLDDGDSVLRLLDTALVDRRQSGVLKLDVGPAVQRWVKKPHTNNGLVLEMDPFNKNHHQQSRSGGDTPDMSHLRIRRSADVDDATWQDVRPSVVVYSDDGKPKQRVKRAKPSAPYEQCRRHSLYVDFKLVDWQSWIVAPPGYAAYFCGGECEFPLSDHLNSTNHAIIQTLVNSKYPERVPTACCVPTELSPISMLYVDEFSNVVLKNYQNMVVEACGCR</sequence>
<dbReference type="InterPro" id="IPR001839">
    <property type="entry name" value="TGF-b_C"/>
</dbReference>
<dbReference type="GO" id="GO:0005125">
    <property type="term" value="F:cytokine activity"/>
    <property type="evidence" value="ECO:0007669"/>
    <property type="project" value="TreeGrafter"/>
</dbReference>
<dbReference type="InterPro" id="IPR015615">
    <property type="entry name" value="TGF-beta-rel"/>
</dbReference>
<dbReference type="PROSITE" id="PS00250">
    <property type="entry name" value="TGF_BETA_1"/>
    <property type="match status" value="1"/>
</dbReference>
<evidence type="ECO:0000256" key="9">
    <source>
        <dbReference type="SAM" id="MobiDB-lite"/>
    </source>
</evidence>
<evidence type="ECO:0000256" key="6">
    <source>
        <dbReference type="ARBA" id="ARBA00023157"/>
    </source>
</evidence>
<dbReference type="PROSITE" id="PS51362">
    <property type="entry name" value="TGF_BETA_2"/>
    <property type="match status" value="1"/>
</dbReference>
<keyword evidence="6" id="KW-1015">Disulfide bond</keyword>
<name>A0A2L1DH49_9CRUS</name>
<feature type="region of interest" description="Disordered" evidence="9">
    <location>
        <begin position="181"/>
        <end position="207"/>
    </location>
</feature>
<reference evidence="11" key="1">
    <citation type="submission" date="2017-03" db="EMBL/GenBank/DDBJ databases">
        <title>Reconstruction of cell lineages and behaviors underlying arthropod limb outgrowth with multi-view light-sheet imaging and tracking.</title>
        <authorList>
            <person name="Wolff C."/>
            <person name="Tinevez J.-Y."/>
            <person name="Pietzsch T."/>
            <person name="Stamataki E."/>
            <person name="Harich B."/>
            <person name="Preibisch S."/>
            <person name="Shorte S."/>
            <person name="Keller P.J."/>
            <person name="Tomancak P."/>
            <person name="Pavlopoulos A."/>
        </authorList>
    </citation>
    <scope>NUCLEOTIDE SEQUENCE</scope>
</reference>
<feature type="domain" description="TGF-beta family profile" evidence="10">
    <location>
        <begin position="335"/>
        <end position="449"/>
    </location>
</feature>
<dbReference type="Pfam" id="PF00019">
    <property type="entry name" value="TGF_beta"/>
    <property type="match status" value="1"/>
</dbReference>
<dbReference type="SUPFAM" id="SSF57501">
    <property type="entry name" value="Cystine-knot cytokines"/>
    <property type="match status" value="1"/>
</dbReference>
<dbReference type="InterPro" id="IPR029034">
    <property type="entry name" value="Cystine-knot_cytokine"/>
</dbReference>
<dbReference type="InterPro" id="IPR017948">
    <property type="entry name" value="TGFb_CS"/>
</dbReference>
<evidence type="ECO:0000313" key="11">
    <source>
        <dbReference type="EMBL" id="AVD29925.1"/>
    </source>
</evidence>
<dbReference type="SMART" id="SM00204">
    <property type="entry name" value="TGFB"/>
    <property type="match status" value="1"/>
</dbReference>
<proteinExistence type="evidence at transcript level"/>
<evidence type="ECO:0000256" key="5">
    <source>
        <dbReference type="ARBA" id="ARBA00023030"/>
    </source>
</evidence>
<dbReference type="Gene3D" id="2.60.120.970">
    <property type="match status" value="1"/>
</dbReference>
<dbReference type="EMBL" id="KY696711">
    <property type="protein sequence ID" value="AVD29925.1"/>
    <property type="molecule type" value="mRNA"/>
</dbReference>
<keyword evidence="4" id="KW-0732">Signal</keyword>
<evidence type="ECO:0000256" key="4">
    <source>
        <dbReference type="ARBA" id="ARBA00022729"/>
    </source>
</evidence>
<dbReference type="InterPro" id="IPR001111">
    <property type="entry name" value="TGF-b_propeptide"/>
</dbReference>
<comment type="subcellular location">
    <subcellularLocation>
        <location evidence="1">Secreted</location>
    </subcellularLocation>
</comment>